<dbReference type="Gene3D" id="3.40.50.80">
    <property type="entry name" value="Nucleotide-binding domain of ferredoxin-NADP reductase (FNR) module"/>
    <property type="match status" value="1"/>
</dbReference>
<protein>
    <recommendedName>
        <fullName evidence="1">Oxidoreductase FAD/NAD(P)-binding domain-containing protein</fullName>
    </recommendedName>
</protein>
<dbReference type="InterPro" id="IPR001433">
    <property type="entry name" value="OxRdtase_FAD/NAD-bd"/>
</dbReference>
<dbReference type="InterPro" id="IPR039261">
    <property type="entry name" value="FNR_nucleotide-bd"/>
</dbReference>
<evidence type="ECO:0000313" key="3">
    <source>
        <dbReference type="Proteomes" id="UP001302494"/>
    </source>
</evidence>
<keyword evidence="3" id="KW-1185">Reference proteome</keyword>
<dbReference type="EMBL" id="CP116968">
    <property type="protein sequence ID" value="WNM63032.1"/>
    <property type="molecule type" value="Genomic_DNA"/>
</dbReference>
<proteinExistence type="predicted"/>
<reference evidence="2 3" key="1">
    <citation type="submission" date="2023-01" db="EMBL/GenBank/DDBJ databases">
        <title>Cultivation and genomic characterization of new, ubiquitous marine nitrite-oxidizing bacteria from the Nitrospirales.</title>
        <authorList>
            <person name="Mueller A.J."/>
            <person name="Daebeler A."/>
            <person name="Herbold C.W."/>
            <person name="Kirkegaard R.H."/>
            <person name="Daims H."/>
        </authorList>
    </citation>
    <scope>NUCLEOTIDE SEQUENCE [LARGE SCALE GENOMIC DNA]</scope>
    <source>
        <strain evidence="2 3">DK</strain>
    </source>
</reference>
<organism evidence="2 3">
    <name type="scientific">Candidatus Nitrospira neomarina</name>
    <dbReference type="NCBI Taxonomy" id="3020899"/>
    <lineage>
        <taxon>Bacteria</taxon>
        <taxon>Pseudomonadati</taxon>
        <taxon>Nitrospirota</taxon>
        <taxon>Nitrospiria</taxon>
        <taxon>Nitrospirales</taxon>
        <taxon>Nitrospiraceae</taxon>
        <taxon>Nitrospira</taxon>
    </lineage>
</organism>
<dbReference type="RefSeq" id="WP_312747313.1">
    <property type="nucleotide sequence ID" value="NZ_CP116968.1"/>
</dbReference>
<feature type="domain" description="Oxidoreductase FAD/NAD(P)-binding" evidence="1">
    <location>
        <begin position="156"/>
        <end position="273"/>
    </location>
</feature>
<dbReference type="GO" id="GO:0016491">
    <property type="term" value="F:oxidoreductase activity"/>
    <property type="evidence" value="ECO:0007669"/>
    <property type="project" value="InterPro"/>
</dbReference>
<name>A0AA96GL66_9BACT</name>
<dbReference type="Pfam" id="PF00175">
    <property type="entry name" value="NAD_binding_1"/>
    <property type="match status" value="1"/>
</dbReference>
<sequence>MEHVVGARIHQLRTIDPGEIRLIQLALPEEVEIAGKRYALRDTMRPGTAFLAKPWGDRTGKYRRRMYTRSNASFNEPRLLETFINYTHLDQSDTSSWWQSEMATEWFENGKTVEVRLQLDEETGGVLVYENTKVCKATNLRLEDDGIWEGMRMVCVAFGTGITPFLSYARYLKAKNFGRNGGRVGAHLTLVASVRHEGQLMLHEEMVALEQQFPEHFRYQPVLTRSWPITWGYPKGRIQRVVHSVSGNEQIDISPFQTIVPNLAQSHLRICGSVTACRQLTLGLEQGGLVPITLRTESW</sequence>
<dbReference type="Proteomes" id="UP001302494">
    <property type="component" value="Chromosome"/>
</dbReference>
<evidence type="ECO:0000313" key="2">
    <source>
        <dbReference type="EMBL" id="WNM63032.1"/>
    </source>
</evidence>
<dbReference type="AlphaFoldDB" id="A0AA96GL66"/>
<evidence type="ECO:0000259" key="1">
    <source>
        <dbReference type="Pfam" id="PF00175"/>
    </source>
</evidence>
<dbReference type="KEGG" id="nneo:PQG83_04570"/>
<accession>A0AA96GL66</accession>
<gene>
    <name evidence="2" type="ORF">PQG83_04570</name>
</gene>
<dbReference type="SUPFAM" id="SSF52343">
    <property type="entry name" value="Ferredoxin reductase-like, C-terminal NADP-linked domain"/>
    <property type="match status" value="1"/>
</dbReference>